<comment type="caution">
    <text evidence="1">The sequence shown here is derived from an EMBL/GenBank/DDBJ whole genome shotgun (WGS) entry which is preliminary data.</text>
</comment>
<dbReference type="RefSeq" id="WP_144401869.1">
    <property type="nucleotide sequence ID" value="NZ_BQIH01000046.1"/>
</dbReference>
<organism evidence="1 2">
    <name type="scientific">Pseudomonas lactis</name>
    <dbReference type="NCBI Taxonomy" id="1615674"/>
    <lineage>
        <taxon>Bacteria</taxon>
        <taxon>Pseudomonadati</taxon>
        <taxon>Pseudomonadota</taxon>
        <taxon>Gammaproteobacteria</taxon>
        <taxon>Pseudomonadales</taxon>
        <taxon>Pseudomonadaceae</taxon>
        <taxon>Pseudomonas</taxon>
    </lineage>
</organism>
<name>A0ABS9FWP7_9PSED</name>
<accession>A0ABS9FWP7</accession>
<evidence type="ECO:0000313" key="1">
    <source>
        <dbReference type="EMBL" id="MCF5156745.1"/>
    </source>
</evidence>
<dbReference type="Proteomes" id="UP000814074">
    <property type="component" value="Unassembled WGS sequence"/>
</dbReference>
<evidence type="ECO:0000313" key="2">
    <source>
        <dbReference type="Proteomes" id="UP000814074"/>
    </source>
</evidence>
<dbReference type="EMBL" id="WKDU01000116">
    <property type="protein sequence ID" value="MCF5156745.1"/>
    <property type="molecule type" value="Genomic_DNA"/>
</dbReference>
<sequence length="139" mass="15339">MALTLVNVYVLLRHGKTIPISAVPPNDPAYGKQYKIWIDTSTTTGKDLALIIAGLCGAQPLKRSGDHPALHYFSNVAPLEKPEGTEFVQTAQQLRVRGLPNLMDLPPMSGAPIWETSLLAEKQVSEAGLIFCQTFRYRY</sequence>
<proteinExistence type="predicted"/>
<evidence type="ECO:0008006" key="3">
    <source>
        <dbReference type="Google" id="ProtNLM"/>
    </source>
</evidence>
<keyword evidence="2" id="KW-1185">Reference proteome</keyword>
<protein>
    <recommendedName>
        <fullName evidence="3">Histidine phosphatase family protein</fullName>
    </recommendedName>
</protein>
<gene>
    <name evidence="1" type="ORF">GIW47_29735</name>
</gene>
<reference evidence="1 2" key="1">
    <citation type="submission" date="2019-11" db="EMBL/GenBank/DDBJ databases">
        <title>Epiphytic Pseudomonas syringae from cherry orchards.</title>
        <authorList>
            <person name="Hulin M.T."/>
        </authorList>
    </citation>
    <scope>NUCLEOTIDE SEQUENCE [LARGE SCALE GENOMIC DNA]</scope>
    <source>
        <strain evidence="1 2">PA-6-3B</strain>
    </source>
</reference>